<reference evidence="1" key="1">
    <citation type="submission" date="2018-05" db="EMBL/GenBank/DDBJ databases">
        <authorList>
            <person name="Lanie J.A."/>
            <person name="Ng W.-L."/>
            <person name="Kazmierczak K.M."/>
            <person name="Andrzejewski T.M."/>
            <person name="Davidsen T.M."/>
            <person name="Wayne K.J."/>
            <person name="Tettelin H."/>
            <person name="Glass J.I."/>
            <person name="Rusch D."/>
            <person name="Podicherti R."/>
            <person name="Tsui H.-C.T."/>
            <person name="Winkler M.E."/>
        </authorList>
    </citation>
    <scope>NUCLEOTIDE SEQUENCE</scope>
</reference>
<sequence>DHTISPPPNYEKLRDEQPFTLTLRYGTEDKTYKVFEDVTDLPGSFWAYRRILATSQFAKGEVPGDLSMINWPGNDFKGGDLITASAADRGRLLTEAKALSLSFLYWLQTEVPRDDGSGNGYPELRLRTDVLGTADGLSMYPYIRESRRIVALTTVKEQDVSAEFQDGARARRFPDSVGLGWYPIDIHGLPDDPAKGGAAKPFQIPLRSLVPRGGDNLLAGAKNLGVTHITNGCYRLHPVEWNVGEAVGELAAFCLSRRVGPERVAGDE</sequence>
<dbReference type="AlphaFoldDB" id="A0A382XSR0"/>
<evidence type="ECO:0000313" key="1">
    <source>
        <dbReference type="EMBL" id="SVD73890.1"/>
    </source>
</evidence>
<feature type="non-terminal residue" evidence="1">
    <location>
        <position position="1"/>
    </location>
</feature>
<dbReference type="GO" id="GO:0009435">
    <property type="term" value="P:NAD+ biosynthetic process"/>
    <property type="evidence" value="ECO:0007669"/>
    <property type="project" value="InterPro"/>
</dbReference>
<protein>
    <recommendedName>
        <fullName evidence="2">FAD-dependent oxidoreductase</fullName>
    </recommendedName>
</protein>
<dbReference type="InterPro" id="IPR005288">
    <property type="entry name" value="NadB"/>
</dbReference>
<dbReference type="GO" id="GO:0008734">
    <property type="term" value="F:L-aspartate oxidase activity"/>
    <property type="evidence" value="ECO:0007669"/>
    <property type="project" value="InterPro"/>
</dbReference>
<feature type="non-terminal residue" evidence="1">
    <location>
        <position position="268"/>
    </location>
</feature>
<dbReference type="Pfam" id="PF12831">
    <property type="entry name" value="FAD_oxidored"/>
    <property type="match status" value="1"/>
</dbReference>
<dbReference type="PANTHER" id="PTHR42716">
    <property type="entry name" value="L-ASPARTATE OXIDASE"/>
    <property type="match status" value="1"/>
</dbReference>
<name>A0A382XSR0_9ZZZZ</name>
<gene>
    <name evidence="1" type="ORF">METZ01_LOCUS426744</name>
</gene>
<dbReference type="PANTHER" id="PTHR42716:SF1">
    <property type="entry name" value="SLL0471 PROTEIN"/>
    <property type="match status" value="1"/>
</dbReference>
<dbReference type="EMBL" id="UINC01170045">
    <property type="protein sequence ID" value="SVD73890.1"/>
    <property type="molecule type" value="Genomic_DNA"/>
</dbReference>
<accession>A0A382XSR0</accession>
<organism evidence="1">
    <name type="scientific">marine metagenome</name>
    <dbReference type="NCBI Taxonomy" id="408172"/>
    <lineage>
        <taxon>unclassified sequences</taxon>
        <taxon>metagenomes</taxon>
        <taxon>ecological metagenomes</taxon>
    </lineage>
</organism>
<evidence type="ECO:0008006" key="2">
    <source>
        <dbReference type="Google" id="ProtNLM"/>
    </source>
</evidence>
<proteinExistence type="predicted"/>